<feature type="region of interest" description="Disordered" evidence="1">
    <location>
        <begin position="57"/>
        <end position="79"/>
    </location>
</feature>
<evidence type="ECO:0000313" key="3">
    <source>
        <dbReference type="Proteomes" id="UP000248326"/>
    </source>
</evidence>
<name>A0A318SEK1_9DEIO</name>
<dbReference type="Proteomes" id="UP000248326">
    <property type="component" value="Unassembled WGS sequence"/>
</dbReference>
<dbReference type="EMBL" id="QJSX01000001">
    <property type="protein sequence ID" value="PYE56207.1"/>
    <property type="molecule type" value="Genomic_DNA"/>
</dbReference>
<protein>
    <submittedName>
        <fullName evidence="2">Uncharacterized protein</fullName>
    </submittedName>
</protein>
<comment type="caution">
    <text evidence="2">The sequence shown here is derived from an EMBL/GenBank/DDBJ whole genome shotgun (WGS) entry which is preliminary data.</text>
</comment>
<organism evidence="2 3">
    <name type="scientific">Deinococcus yavapaiensis KR-236</name>
    <dbReference type="NCBI Taxonomy" id="694435"/>
    <lineage>
        <taxon>Bacteria</taxon>
        <taxon>Thermotogati</taxon>
        <taxon>Deinococcota</taxon>
        <taxon>Deinococci</taxon>
        <taxon>Deinococcales</taxon>
        <taxon>Deinococcaceae</taxon>
        <taxon>Deinococcus</taxon>
    </lineage>
</organism>
<sequence length="79" mass="8838">MSAPDALFDLAVNRAATLLRGARPTDEDAALREWHARTRFARRVPLHEVVARLTSRPPGDWHWSGGPNGAWRPGKARFP</sequence>
<evidence type="ECO:0000256" key="1">
    <source>
        <dbReference type="SAM" id="MobiDB-lite"/>
    </source>
</evidence>
<dbReference type="RefSeq" id="WP_110884737.1">
    <property type="nucleotide sequence ID" value="NZ_QJSX01000001.1"/>
</dbReference>
<gene>
    <name evidence="2" type="ORF">DES52_10111</name>
</gene>
<keyword evidence="3" id="KW-1185">Reference proteome</keyword>
<evidence type="ECO:0000313" key="2">
    <source>
        <dbReference type="EMBL" id="PYE56207.1"/>
    </source>
</evidence>
<dbReference type="OrthoDB" id="72172at2"/>
<proteinExistence type="predicted"/>
<accession>A0A318SEK1</accession>
<reference evidence="2 3" key="1">
    <citation type="submission" date="2018-06" db="EMBL/GenBank/DDBJ databases">
        <title>Genomic Encyclopedia of Type Strains, Phase IV (KMG-IV): sequencing the most valuable type-strain genomes for metagenomic binning, comparative biology and taxonomic classification.</title>
        <authorList>
            <person name="Goeker M."/>
        </authorList>
    </citation>
    <scope>NUCLEOTIDE SEQUENCE [LARGE SCALE GENOMIC DNA]</scope>
    <source>
        <strain evidence="2 3">DSM 18048</strain>
    </source>
</reference>
<dbReference type="AlphaFoldDB" id="A0A318SEK1"/>